<dbReference type="Proteomes" id="UP000024635">
    <property type="component" value="Unassembled WGS sequence"/>
</dbReference>
<reference evidence="3" key="1">
    <citation type="journal article" date="2015" name="Nat. Genet.">
        <title>The genome and transcriptome of the zoonotic hookworm Ancylostoma ceylanicum identify infection-specific gene families.</title>
        <authorList>
            <person name="Schwarz E.M."/>
            <person name="Hu Y."/>
            <person name="Antoshechkin I."/>
            <person name="Miller M.M."/>
            <person name="Sternberg P.W."/>
            <person name="Aroian R.V."/>
        </authorList>
    </citation>
    <scope>NUCLEOTIDE SEQUENCE</scope>
    <source>
        <strain evidence="3">HY135</strain>
    </source>
</reference>
<feature type="chain" id="PRO_5001486208" evidence="1">
    <location>
        <begin position="23"/>
        <end position="274"/>
    </location>
</feature>
<comment type="caution">
    <text evidence="2">The sequence shown here is derived from an EMBL/GenBank/DDBJ whole genome shotgun (WGS) entry which is preliminary data.</text>
</comment>
<name>A0A016S8Q9_9BILA</name>
<keyword evidence="3" id="KW-1185">Reference proteome</keyword>
<gene>
    <name evidence="2" type="primary">Acey_s0273.g1004</name>
    <name evidence="2" type="synonym">Acey-Y54F10BM.12</name>
    <name evidence="2" type="ORF">Y032_0273g1004</name>
</gene>
<sequence length="274" mass="31682">MFSSNIRRFAVLLLIAYRAVTSLNPCMIDRGACLPIEDFEVNCTCILTPKEPINDTDDVYMFFMGHQFPLYLFRQVQMPKLFREKLDIRIPSAHDFQSSFDLPDTIYKNLRFEEKMALFLANSTASPAILHHLINESYIRSPDLRENSDKWCAEGECAAFVHREAPFNKSSGVYAHTADLLHIIEMGGRSIFAVSSVLAEFDLPKVHSLLCEHKCGRFYWNEGVLCRQKCAQNMRYDQVAVTGDVKRAFGNFVRASAIYNFRKKYFKYINKHMQ</sequence>
<proteinExistence type="predicted"/>
<accession>A0A016S8Q9</accession>
<dbReference type="OrthoDB" id="5849360at2759"/>
<evidence type="ECO:0000313" key="2">
    <source>
        <dbReference type="EMBL" id="EYB86737.1"/>
    </source>
</evidence>
<dbReference type="STRING" id="53326.A0A016S8Q9"/>
<dbReference type="AlphaFoldDB" id="A0A016S8Q9"/>
<protein>
    <submittedName>
        <fullName evidence="2">Uncharacterized protein</fullName>
    </submittedName>
</protein>
<evidence type="ECO:0000313" key="3">
    <source>
        <dbReference type="Proteomes" id="UP000024635"/>
    </source>
</evidence>
<feature type="signal peptide" evidence="1">
    <location>
        <begin position="1"/>
        <end position="22"/>
    </location>
</feature>
<organism evidence="2 3">
    <name type="scientific">Ancylostoma ceylanicum</name>
    <dbReference type="NCBI Taxonomy" id="53326"/>
    <lineage>
        <taxon>Eukaryota</taxon>
        <taxon>Metazoa</taxon>
        <taxon>Ecdysozoa</taxon>
        <taxon>Nematoda</taxon>
        <taxon>Chromadorea</taxon>
        <taxon>Rhabditida</taxon>
        <taxon>Rhabditina</taxon>
        <taxon>Rhabditomorpha</taxon>
        <taxon>Strongyloidea</taxon>
        <taxon>Ancylostomatidae</taxon>
        <taxon>Ancylostomatinae</taxon>
        <taxon>Ancylostoma</taxon>
    </lineage>
</organism>
<dbReference type="EMBL" id="JARK01001609">
    <property type="protein sequence ID" value="EYB86737.1"/>
    <property type="molecule type" value="Genomic_DNA"/>
</dbReference>
<evidence type="ECO:0000256" key="1">
    <source>
        <dbReference type="SAM" id="SignalP"/>
    </source>
</evidence>
<keyword evidence="1" id="KW-0732">Signal</keyword>